<proteinExistence type="predicted"/>
<dbReference type="Proteomes" id="UP001303046">
    <property type="component" value="Unassembled WGS sequence"/>
</dbReference>
<accession>A0ABR1C5I7</accession>
<comment type="caution">
    <text evidence="2">The sequence shown here is derived from an EMBL/GenBank/DDBJ whole genome shotgun (WGS) entry which is preliminary data.</text>
</comment>
<evidence type="ECO:0000313" key="3">
    <source>
        <dbReference type="Proteomes" id="UP001303046"/>
    </source>
</evidence>
<dbReference type="EMBL" id="JAVFWL010000002">
    <property type="protein sequence ID" value="KAK6733040.1"/>
    <property type="molecule type" value="Genomic_DNA"/>
</dbReference>
<sequence length="76" mass="8486">MLTELMRMEKMASPLHPAVPTAPVATAEFVTNSLSTRSPEFVYDPENGCTFEVWYNRYEDVISKDGATLDDAAKLD</sequence>
<protein>
    <recommendedName>
        <fullName evidence="1">DUF7083 domain-containing protein</fullName>
    </recommendedName>
</protein>
<name>A0ABR1C5I7_NECAM</name>
<gene>
    <name evidence="2" type="primary">Necator_chrII.g4837</name>
    <name evidence="2" type="ORF">RB195_017045</name>
</gene>
<organism evidence="2 3">
    <name type="scientific">Necator americanus</name>
    <name type="common">Human hookworm</name>
    <dbReference type="NCBI Taxonomy" id="51031"/>
    <lineage>
        <taxon>Eukaryota</taxon>
        <taxon>Metazoa</taxon>
        <taxon>Ecdysozoa</taxon>
        <taxon>Nematoda</taxon>
        <taxon>Chromadorea</taxon>
        <taxon>Rhabditida</taxon>
        <taxon>Rhabditina</taxon>
        <taxon>Rhabditomorpha</taxon>
        <taxon>Strongyloidea</taxon>
        <taxon>Ancylostomatidae</taxon>
        <taxon>Bunostominae</taxon>
        <taxon>Necator</taxon>
    </lineage>
</organism>
<reference evidence="2 3" key="1">
    <citation type="submission" date="2023-08" db="EMBL/GenBank/DDBJ databases">
        <title>A Necator americanus chromosomal reference genome.</title>
        <authorList>
            <person name="Ilik V."/>
            <person name="Petrzelkova K.J."/>
            <person name="Pardy F."/>
            <person name="Fuh T."/>
            <person name="Niatou-Singa F.S."/>
            <person name="Gouil Q."/>
            <person name="Baker L."/>
            <person name="Ritchie M.E."/>
            <person name="Jex A.R."/>
            <person name="Gazzola D."/>
            <person name="Li H."/>
            <person name="Toshio Fujiwara R."/>
            <person name="Zhan B."/>
            <person name="Aroian R.V."/>
            <person name="Pafco B."/>
            <person name="Schwarz E.M."/>
        </authorList>
    </citation>
    <scope>NUCLEOTIDE SEQUENCE [LARGE SCALE GENOMIC DNA]</scope>
    <source>
        <strain evidence="2 3">Aroian</strain>
        <tissue evidence="2">Whole animal</tissue>
    </source>
</reference>
<feature type="domain" description="DUF7083" evidence="1">
    <location>
        <begin position="31"/>
        <end position="74"/>
    </location>
</feature>
<keyword evidence="3" id="KW-1185">Reference proteome</keyword>
<dbReference type="Pfam" id="PF23309">
    <property type="entry name" value="DUF7083"/>
    <property type="match status" value="1"/>
</dbReference>
<dbReference type="InterPro" id="IPR055510">
    <property type="entry name" value="DUF7083"/>
</dbReference>
<evidence type="ECO:0000259" key="1">
    <source>
        <dbReference type="Pfam" id="PF23309"/>
    </source>
</evidence>
<evidence type="ECO:0000313" key="2">
    <source>
        <dbReference type="EMBL" id="KAK6733040.1"/>
    </source>
</evidence>